<feature type="region of interest" description="Disordered" evidence="6">
    <location>
        <begin position="139"/>
        <end position="183"/>
    </location>
</feature>
<gene>
    <name evidence="8" type="ORF">DUNSADRAFT_18349</name>
</gene>
<feature type="compositionally biased region" description="Basic and acidic residues" evidence="6">
    <location>
        <begin position="82"/>
        <end position="93"/>
    </location>
</feature>
<evidence type="ECO:0000256" key="3">
    <source>
        <dbReference type="ARBA" id="ARBA00023186"/>
    </source>
</evidence>
<sequence>MLLHQGLGRCLVAPSKEPHHCSPQSKFANKAARNTCSPWASTTAHKSCMAAPIPTNQLRAYPEARGAKRRSCSRHRATASTHKTEYVARSEEQGSHDVPVTLVYGFGGAGKTSLLRHMLANSSGDAGLGALVLGPQGINRLQHGQNTSSTSLPSQQSDQLGSHAEGAEDAAGGSGSYSSSSQGAGQSMFELVQGLAAADPSCRSLIVECPGTSVPLPDAIQFLDELEQSEKRERVPRLDTLVTVVDAQTFLPQIHASEYLADLGLSEDELDDRTVADVLVEQVEYADVLVINKADTVSSAQARQLELILRKLNRSAEILQAVHGRVQASLLLGTRSFSFADLEQAPGWQAELNTFFEQGRQPHHHRSNECEEASEEADHGISSFVYYAQRPFHPKRLMDQALSMEWQGVLRSKGFFWLASRHDIMGAWQTAGTAWQGEPNALWEAARPSEERTGDNSTMQPWHEQWGDRCQQIAWIGMDMDEEQVRAMLDSCLLEDSEMVGGPEAWAQMEDPLPSWFED</sequence>
<dbReference type="SMART" id="SM00833">
    <property type="entry name" value="CobW_C"/>
    <property type="match status" value="1"/>
</dbReference>
<feature type="compositionally biased region" description="Polar residues" evidence="6">
    <location>
        <begin position="142"/>
        <end position="160"/>
    </location>
</feature>
<dbReference type="Gene3D" id="3.30.1220.10">
    <property type="entry name" value="CobW-like, C-terminal domain"/>
    <property type="match status" value="1"/>
</dbReference>
<comment type="caution">
    <text evidence="8">The sequence shown here is derived from an EMBL/GenBank/DDBJ whole genome shotgun (WGS) entry which is preliminary data.</text>
</comment>
<evidence type="ECO:0000256" key="5">
    <source>
        <dbReference type="ARBA" id="ARBA00049117"/>
    </source>
</evidence>
<dbReference type="InterPro" id="IPR027417">
    <property type="entry name" value="P-loop_NTPase"/>
</dbReference>
<dbReference type="InterPro" id="IPR051927">
    <property type="entry name" value="Zn_Chap_cDPG_Synth"/>
</dbReference>
<evidence type="ECO:0000313" key="8">
    <source>
        <dbReference type="EMBL" id="KAF5828030.1"/>
    </source>
</evidence>
<organism evidence="8 9">
    <name type="scientific">Dunaliella salina</name>
    <name type="common">Green alga</name>
    <name type="synonym">Protococcus salinus</name>
    <dbReference type="NCBI Taxonomy" id="3046"/>
    <lineage>
        <taxon>Eukaryota</taxon>
        <taxon>Viridiplantae</taxon>
        <taxon>Chlorophyta</taxon>
        <taxon>core chlorophytes</taxon>
        <taxon>Chlorophyceae</taxon>
        <taxon>CS clade</taxon>
        <taxon>Chlamydomonadales</taxon>
        <taxon>Dunaliellaceae</taxon>
        <taxon>Dunaliella</taxon>
    </lineage>
</organism>
<dbReference type="EMBL" id="MU070376">
    <property type="protein sequence ID" value="KAF5828030.1"/>
    <property type="molecule type" value="Genomic_DNA"/>
</dbReference>
<dbReference type="Proteomes" id="UP000815325">
    <property type="component" value="Unassembled WGS sequence"/>
</dbReference>
<keyword evidence="3" id="KW-0143">Chaperone</keyword>
<keyword evidence="9" id="KW-1185">Reference proteome</keyword>
<evidence type="ECO:0000256" key="1">
    <source>
        <dbReference type="ARBA" id="ARBA00022741"/>
    </source>
</evidence>
<evidence type="ECO:0000256" key="2">
    <source>
        <dbReference type="ARBA" id="ARBA00022801"/>
    </source>
</evidence>
<keyword evidence="2" id="KW-0378">Hydrolase</keyword>
<keyword evidence="1" id="KW-0547">Nucleotide-binding</keyword>
<evidence type="ECO:0000259" key="7">
    <source>
        <dbReference type="SMART" id="SM00833"/>
    </source>
</evidence>
<reference evidence="8" key="1">
    <citation type="submission" date="2017-08" db="EMBL/GenBank/DDBJ databases">
        <authorList>
            <person name="Polle J.E."/>
            <person name="Barry K."/>
            <person name="Cushman J."/>
            <person name="Schmutz J."/>
            <person name="Tran D."/>
            <person name="Hathwaick L.T."/>
            <person name="Yim W.C."/>
            <person name="Jenkins J."/>
            <person name="Mckie-Krisberg Z.M."/>
            <person name="Prochnik S."/>
            <person name="Lindquist E."/>
            <person name="Dockter R.B."/>
            <person name="Adam C."/>
            <person name="Molina H."/>
            <person name="Bunkerborg J."/>
            <person name="Jin E."/>
            <person name="Buchheim M."/>
            <person name="Magnuson J."/>
        </authorList>
    </citation>
    <scope>NUCLEOTIDE SEQUENCE</scope>
    <source>
        <strain evidence="8">CCAP 19/18</strain>
    </source>
</reference>
<evidence type="ECO:0000313" key="9">
    <source>
        <dbReference type="Proteomes" id="UP000815325"/>
    </source>
</evidence>
<dbReference type="Pfam" id="PF07683">
    <property type="entry name" value="CobW_C"/>
    <property type="match status" value="1"/>
</dbReference>
<accession>A0ABQ7G090</accession>
<dbReference type="PANTHER" id="PTHR43603:SF1">
    <property type="entry name" value="ZINC-REGULATED GTPASE METALLOPROTEIN ACTIVATOR 1"/>
    <property type="match status" value="1"/>
</dbReference>
<protein>
    <submittedName>
        <fullName evidence="8">Cobalamin synthesis protein cobW C-terminal domain-containing protein</fullName>
    </submittedName>
</protein>
<dbReference type="Pfam" id="PF02492">
    <property type="entry name" value="cobW"/>
    <property type="match status" value="1"/>
</dbReference>
<feature type="region of interest" description="Disordered" evidence="6">
    <location>
        <begin position="65"/>
        <end position="93"/>
    </location>
</feature>
<comment type="similarity">
    <text evidence="4">Belongs to the SIMIBI class G3E GTPase family. ZNG1 subfamily.</text>
</comment>
<feature type="domain" description="CobW C-terminal" evidence="7">
    <location>
        <begin position="381"/>
        <end position="493"/>
    </location>
</feature>
<dbReference type="InterPro" id="IPR003495">
    <property type="entry name" value="CobW/HypB/UreG_nucleotide-bd"/>
</dbReference>
<proteinExistence type="inferred from homology"/>
<name>A0ABQ7G090_DUNSA</name>
<dbReference type="InterPro" id="IPR036627">
    <property type="entry name" value="CobW-likC_sf"/>
</dbReference>
<evidence type="ECO:0000256" key="6">
    <source>
        <dbReference type="SAM" id="MobiDB-lite"/>
    </source>
</evidence>
<comment type="catalytic activity">
    <reaction evidence="5">
        <text>GTP + H2O = GDP + phosphate + H(+)</text>
        <dbReference type="Rhea" id="RHEA:19669"/>
        <dbReference type="ChEBI" id="CHEBI:15377"/>
        <dbReference type="ChEBI" id="CHEBI:15378"/>
        <dbReference type="ChEBI" id="CHEBI:37565"/>
        <dbReference type="ChEBI" id="CHEBI:43474"/>
        <dbReference type="ChEBI" id="CHEBI:58189"/>
    </reaction>
    <physiologicalReaction direction="left-to-right" evidence="5">
        <dbReference type="Rhea" id="RHEA:19670"/>
    </physiologicalReaction>
</comment>
<dbReference type="PANTHER" id="PTHR43603">
    <property type="entry name" value="COBW DOMAIN-CONTAINING PROTEIN DDB_G0274527"/>
    <property type="match status" value="1"/>
</dbReference>
<dbReference type="InterPro" id="IPR011629">
    <property type="entry name" value="CobW-like_C"/>
</dbReference>
<feature type="compositionally biased region" description="Basic residues" evidence="6">
    <location>
        <begin position="67"/>
        <end position="77"/>
    </location>
</feature>
<dbReference type="SUPFAM" id="SSF52540">
    <property type="entry name" value="P-loop containing nucleoside triphosphate hydrolases"/>
    <property type="match status" value="1"/>
</dbReference>
<dbReference type="Gene3D" id="3.40.50.300">
    <property type="entry name" value="P-loop containing nucleotide triphosphate hydrolases"/>
    <property type="match status" value="1"/>
</dbReference>
<evidence type="ECO:0000256" key="4">
    <source>
        <dbReference type="ARBA" id="ARBA00034320"/>
    </source>
</evidence>